<accession>A0ABY2HAW1</accession>
<evidence type="ECO:0000256" key="11">
    <source>
        <dbReference type="ARBA" id="ARBA00022989"/>
    </source>
</evidence>
<evidence type="ECO:0000256" key="1">
    <source>
        <dbReference type="ARBA" id="ARBA00004477"/>
    </source>
</evidence>
<evidence type="ECO:0000256" key="5">
    <source>
        <dbReference type="ARBA" id="ARBA00019541"/>
    </source>
</evidence>
<dbReference type="RefSeq" id="XP_073561305.1">
    <property type="nucleotide sequence ID" value="XM_073699772.1"/>
</dbReference>
<comment type="subcellular location">
    <subcellularLocation>
        <location evidence="2">Cytoplasmic vesicle</location>
        <location evidence="2">COPII-coated vesicle membrane</location>
        <topology evidence="2">Multi-pass membrane protein</topology>
    </subcellularLocation>
    <subcellularLocation>
        <location evidence="1">Endoplasmic reticulum membrane</location>
        <topology evidence="1">Multi-pass membrane protein</topology>
    </subcellularLocation>
    <subcellularLocation>
        <location evidence="3">Golgi apparatus membrane</location>
        <topology evidence="3">Multi-pass membrane protein</topology>
    </subcellularLocation>
</comment>
<feature type="transmembrane region" description="Helical" evidence="23">
    <location>
        <begin position="60"/>
        <end position="82"/>
    </location>
</feature>
<evidence type="ECO:0000256" key="22">
    <source>
        <dbReference type="SAM" id="MobiDB-lite"/>
    </source>
</evidence>
<dbReference type="GeneID" id="300574222"/>
<keyword evidence="16" id="KW-1207">Sterol metabolism</keyword>
<evidence type="ECO:0000256" key="18">
    <source>
        <dbReference type="ARBA" id="ARBA00023221"/>
    </source>
</evidence>
<dbReference type="SMART" id="SM00320">
    <property type="entry name" value="WD40"/>
    <property type="match status" value="2"/>
</dbReference>
<feature type="transmembrane region" description="Helical" evidence="23">
    <location>
        <begin position="311"/>
        <end position="327"/>
    </location>
</feature>
<comment type="function">
    <text evidence="20">Escort protein required for cholesterol as well as lipid homeostasis. Regulates export of the SCAP-SREBP complex from the endoplasmic reticulum to the Golgi upon low cholesterol, thereby regulating the processing of sterol regulatory element-binding proteins (SREBPs) SREBF1/SREBP1 and SREBF2/SREBP2. At high sterol concentrations, formation of a ternary complex with INSIG (INSIG1 or INSIG2) leads to mask the ER export signal in SCAP, promoting retention of the complex in the endoplasmic reticulum. Low sterol concentrations trigger release of INSIG, a conformational change in the SSD domain of SCAP, unmasking of the ER export signal, promoting recruitment into COPII-coated vesicles and transport of the SCAP-SREBP to the Golgi: in the Golgi, SREBPs are then processed, releasing the transcription factor fragment of SREBPs from the membrane, its import into the nucleus and up-regulation of LDLR, INSIG1 and the mevalonate pathway. Binds cholesterol via its SSD domain.</text>
</comment>
<feature type="repeat" description="WD" evidence="21">
    <location>
        <begin position="683"/>
        <end position="723"/>
    </location>
</feature>
<dbReference type="InterPro" id="IPR015943">
    <property type="entry name" value="WD40/YVTN_repeat-like_dom_sf"/>
</dbReference>
<evidence type="ECO:0000256" key="8">
    <source>
        <dbReference type="ARBA" id="ARBA00022692"/>
    </source>
</evidence>
<feature type="transmembrane region" description="Helical" evidence="23">
    <location>
        <begin position="339"/>
        <end position="365"/>
    </location>
</feature>
<protein>
    <recommendedName>
        <fullName evidence="5">Sterol regulatory element-binding protein cleavage-activating protein</fullName>
    </recommendedName>
</protein>
<evidence type="ECO:0000259" key="24">
    <source>
        <dbReference type="PROSITE" id="PS50156"/>
    </source>
</evidence>
<dbReference type="PROSITE" id="PS50156">
    <property type="entry name" value="SSD"/>
    <property type="match status" value="1"/>
</dbReference>
<keyword evidence="7 21" id="KW-0853">WD repeat</keyword>
<evidence type="ECO:0000256" key="20">
    <source>
        <dbReference type="ARBA" id="ARBA00045958"/>
    </source>
</evidence>
<dbReference type="PANTHER" id="PTHR46378:SF1">
    <property type="entry name" value="STEROL REGULATORY ELEMENT-BINDING PROTEIN CLEAVAGE-ACTIVATING PROTEIN"/>
    <property type="match status" value="1"/>
</dbReference>
<evidence type="ECO:0000256" key="3">
    <source>
        <dbReference type="ARBA" id="ARBA00004653"/>
    </source>
</evidence>
<evidence type="ECO:0000256" key="15">
    <source>
        <dbReference type="ARBA" id="ARBA00023136"/>
    </source>
</evidence>
<dbReference type="InterPro" id="IPR053958">
    <property type="entry name" value="HMGCR/SNAP/NPC1-like_SSD"/>
</dbReference>
<dbReference type="PROSITE" id="PS50082">
    <property type="entry name" value="WD_REPEATS_2"/>
    <property type="match status" value="1"/>
</dbReference>
<evidence type="ECO:0000256" key="19">
    <source>
        <dbReference type="ARBA" id="ARBA00023329"/>
    </source>
</evidence>
<keyword evidence="6" id="KW-0153">Cholesterol metabolism</keyword>
<feature type="region of interest" description="Disordered" evidence="22">
    <location>
        <begin position="1124"/>
        <end position="1149"/>
    </location>
</feature>
<comment type="similarity">
    <text evidence="4">Belongs to the WD repeat SCAP family.</text>
</comment>
<dbReference type="SUPFAM" id="SSF50978">
    <property type="entry name" value="WD40 repeat-like"/>
    <property type="match status" value="1"/>
</dbReference>
<name>A0ABY2HAW1_9HYPO</name>
<sequence length="1149" mass="126014">MLTRTDKQTDNADITSRAAPPMIWYLLYPLRGTTEAPVLSASHPLRSALTRYGRYASRHAISTLLLSVGIASLLIYPLPFIYSDHGIINGASNLPNHVWTAAQPLPYDSAASPDIVMRSIWVHSSYMQALSPDVLLSALDLQDELLGVTRDFGPSTSFGQLPPADLDSDAALTPAQRDALHIVNGLTNQSWIFQSPLLYWNCSRERILADDDILATVNNNKNQSTPSNITLRHSIVFSGKRFEDRRLLAADALVITLLYRRDSPVGRRWEAVAPSLPAKVGDEWDIYPPSGNVSASQLYEFQFRPMSVQDSVVLALAYTLALVYFLQQVSKLRAVKSKFGLIVTVVTQIMMSIAASFTICAVFNLDLSRIPRAAYPLVILSMSLEHVLRLMDAVVRTPSGETPSTRIGAAFGETAPTALVSTVQNVVILLGLSHTVAPGVSAFCIFAAIAIVLDFCFLSSFFIAVLSVDVRRMELGDALAREALRRKRKSRRPRENPSWLKRLLEGKIALSTRIAGSTVMIGFVIIAQSHFFGGGRAISQKLAHLYSGQDLAPNASSPEASLLEEIHQARTPTSWLRLQDHDAAREIIRLIKPSAYSYIARVYEPLVFVKKGSNRMPVIKEPALLPAAYDFMHHQLATFVLIDLVVVALLRLLMSFMLTEDEARVGELHDSSDQSSLSVKTLSGGHTLDIAMLAYSPRGYAVSVGLDRVIRLWDLNHRKKSTAIPTSEGGATIKFPVLAVAMDEDSDWLAILSSDKVVFWNMATHLQGSAVAVETHNQKPDAFFLEPSATASSDIPRAVIIWKNGTAADVEPASGEIRESIICSGLTCARPLLSKVSKDPRPSVFLVATSRNGDVHILGRNGLQWEEQKLLAGRLAGDEVHQVVPLSPLPYFLASSRTEVLLISLEDGTTSWSFPVEQMRPRSLACAFTPYRSPNDLPIGLVSFTLSYLALDSGDCVLHTFTPPEDDDAVCLQSVGDDSLVSGWCSWDDARERKKHIGNPGVWRILCDGSALGLRRRPRAELRRRRRQEAPSGVRNRIPSAASQELGAFSCWELWRVASSDWEEADETMSLFPDDEDAGHLIVCDLGPSVRVGPTSVAFAYGNVIKLATLSGHKPFEVGVKEVGRDSPVNVPTRRRRPGTTAKPGVSGQ</sequence>
<dbReference type="EMBL" id="PPTA01000003">
    <property type="protein sequence ID" value="TFB05104.1"/>
    <property type="molecule type" value="Genomic_DNA"/>
</dbReference>
<evidence type="ECO:0000256" key="9">
    <source>
        <dbReference type="ARBA" id="ARBA00022737"/>
    </source>
</evidence>
<dbReference type="InterPro" id="IPR019775">
    <property type="entry name" value="WD40_repeat_CS"/>
</dbReference>
<reference evidence="25 26" key="1">
    <citation type="submission" date="2018-01" db="EMBL/GenBank/DDBJ databases">
        <title>Genome characterization of the sugarcane-associated fungus Trichoderma ghanense CCMA-1212 and their application in lignocelulose bioconversion.</title>
        <authorList>
            <person name="Steindorff A.S."/>
            <person name="Mendes T.D."/>
            <person name="Vilela E.S.D."/>
            <person name="Rodrigues D.S."/>
            <person name="Formighieri E.F."/>
            <person name="Melo I.S."/>
            <person name="Favaro L.C.L."/>
        </authorList>
    </citation>
    <scope>NUCLEOTIDE SEQUENCE [LARGE SCALE GENOMIC DNA]</scope>
    <source>
        <strain evidence="25 26">CCMA-1212</strain>
    </source>
</reference>
<organism evidence="25 26">
    <name type="scientific">Trichoderma ghanense</name>
    <dbReference type="NCBI Taxonomy" id="65468"/>
    <lineage>
        <taxon>Eukaryota</taxon>
        <taxon>Fungi</taxon>
        <taxon>Dikarya</taxon>
        <taxon>Ascomycota</taxon>
        <taxon>Pezizomycotina</taxon>
        <taxon>Sordariomycetes</taxon>
        <taxon>Hypocreomycetidae</taxon>
        <taxon>Hypocreales</taxon>
        <taxon>Hypocreaceae</taxon>
        <taxon>Trichoderma</taxon>
    </lineage>
</organism>
<keyword evidence="8 23" id="KW-0812">Transmembrane</keyword>
<keyword evidence="26" id="KW-1185">Reference proteome</keyword>
<gene>
    <name evidence="25" type="ORF">CCMA1212_002388</name>
</gene>
<dbReference type="InterPro" id="IPR030225">
    <property type="entry name" value="SCAP"/>
</dbReference>
<dbReference type="Gene3D" id="2.130.10.10">
    <property type="entry name" value="YVTN repeat-like/Quinoprotein amine dehydrogenase"/>
    <property type="match status" value="1"/>
</dbReference>
<evidence type="ECO:0000256" key="4">
    <source>
        <dbReference type="ARBA" id="ARBA00007410"/>
    </source>
</evidence>
<dbReference type="InterPro" id="IPR001680">
    <property type="entry name" value="WD40_rpt"/>
</dbReference>
<keyword evidence="14" id="KW-0446">Lipid-binding</keyword>
<keyword evidence="19" id="KW-0968">Cytoplasmic vesicle</keyword>
<keyword evidence="13" id="KW-0443">Lipid metabolism</keyword>
<evidence type="ECO:0000256" key="14">
    <source>
        <dbReference type="ARBA" id="ARBA00023121"/>
    </source>
</evidence>
<evidence type="ECO:0000256" key="7">
    <source>
        <dbReference type="ARBA" id="ARBA00022574"/>
    </source>
</evidence>
<keyword evidence="11 23" id="KW-1133">Transmembrane helix</keyword>
<evidence type="ECO:0000313" key="26">
    <source>
        <dbReference type="Proteomes" id="UP001642720"/>
    </source>
</evidence>
<dbReference type="PROSITE" id="PS00678">
    <property type="entry name" value="WD_REPEATS_1"/>
    <property type="match status" value="1"/>
</dbReference>
<evidence type="ECO:0000256" key="16">
    <source>
        <dbReference type="ARBA" id="ARBA00023166"/>
    </source>
</evidence>
<keyword evidence="17" id="KW-0325">Glycoprotein</keyword>
<feature type="transmembrane region" description="Helical" evidence="23">
    <location>
        <begin position="440"/>
        <end position="466"/>
    </location>
</feature>
<evidence type="ECO:0000256" key="13">
    <source>
        <dbReference type="ARBA" id="ARBA00023098"/>
    </source>
</evidence>
<dbReference type="SUPFAM" id="SSF82866">
    <property type="entry name" value="Multidrug efflux transporter AcrB transmembrane domain"/>
    <property type="match status" value="1"/>
</dbReference>
<evidence type="ECO:0000256" key="17">
    <source>
        <dbReference type="ARBA" id="ARBA00023180"/>
    </source>
</evidence>
<feature type="domain" description="SSD" evidence="24">
    <location>
        <begin position="310"/>
        <end position="468"/>
    </location>
</feature>
<dbReference type="Proteomes" id="UP001642720">
    <property type="component" value="Unassembled WGS sequence"/>
</dbReference>
<dbReference type="InterPro" id="IPR036322">
    <property type="entry name" value="WD40_repeat_dom_sf"/>
</dbReference>
<comment type="caution">
    <text evidence="25">The sequence shown here is derived from an EMBL/GenBank/DDBJ whole genome shotgun (WGS) entry which is preliminary data.</text>
</comment>
<keyword evidence="18" id="KW-0753">Steroid metabolism</keyword>
<dbReference type="PANTHER" id="PTHR46378">
    <property type="entry name" value="STEROL REGULATORY ELEMENT-BINDING PROTEIN CLEAVAGE-ACTIVATING PROTEIN"/>
    <property type="match status" value="1"/>
</dbReference>
<evidence type="ECO:0000256" key="10">
    <source>
        <dbReference type="ARBA" id="ARBA00022824"/>
    </source>
</evidence>
<evidence type="ECO:0000256" key="2">
    <source>
        <dbReference type="ARBA" id="ARBA00004557"/>
    </source>
</evidence>
<dbReference type="Pfam" id="PF12349">
    <property type="entry name" value="Sterol-sensing"/>
    <property type="match status" value="1"/>
</dbReference>
<evidence type="ECO:0000313" key="25">
    <source>
        <dbReference type="EMBL" id="TFB05104.1"/>
    </source>
</evidence>
<keyword evidence="10" id="KW-0256">Endoplasmic reticulum</keyword>
<keyword evidence="15 23" id="KW-0472">Membrane</keyword>
<keyword evidence="9" id="KW-0677">Repeat</keyword>
<keyword evidence="12" id="KW-0333">Golgi apparatus</keyword>
<evidence type="ECO:0000256" key="23">
    <source>
        <dbReference type="SAM" id="Phobius"/>
    </source>
</evidence>
<evidence type="ECO:0000256" key="6">
    <source>
        <dbReference type="ARBA" id="ARBA00022548"/>
    </source>
</evidence>
<evidence type="ECO:0000256" key="21">
    <source>
        <dbReference type="PROSITE-ProRule" id="PRU00221"/>
    </source>
</evidence>
<dbReference type="InterPro" id="IPR000731">
    <property type="entry name" value="SSD"/>
</dbReference>
<proteinExistence type="inferred from homology"/>
<evidence type="ECO:0000256" key="12">
    <source>
        <dbReference type="ARBA" id="ARBA00023034"/>
    </source>
</evidence>